<dbReference type="Proteomes" id="UP001410795">
    <property type="component" value="Unassembled WGS sequence"/>
</dbReference>
<feature type="domain" description="HTH tetR-type" evidence="5">
    <location>
        <begin position="13"/>
        <end position="72"/>
    </location>
</feature>
<gene>
    <name evidence="6" type="ORF">GCM10022202_31440</name>
</gene>
<dbReference type="Pfam" id="PF00440">
    <property type="entry name" value="TetR_N"/>
    <property type="match status" value="1"/>
</dbReference>
<dbReference type="PANTHER" id="PTHR30055">
    <property type="entry name" value="HTH-TYPE TRANSCRIPTIONAL REGULATOR RUTR"/>
    <property type="match status" value="1"/>
</dbReference>
<dbReference type="InterPro" id="IPR036271">
    <property type="entry name" value="Tet_transcr_reg_TetR-rel_C_sf"/>
</dbReference>
<keyword evidence="7" id="KW-1185">Reference proteome</keyword>
<sequence>MTKMPQKLRTDAQDNRDRIVTAARDLFAEHGLKVSMRDVARRAYVGPATLYRRFPTKQDLLEEIFSEEMHACRSIVERGYADPDPSRGFTTSMTGLIMLNAHHRGFVEAFLASTPHLDFLAEHRKDLLAQLATLADRAKAAGSVRQDLTSADLTLLLLASRGISSLSADKVDHAARRLSALALDALRPTSRAKTYS</sequence>
<protein>
    <submittedName>
        <fullName evidence="6">TetR/AcrR family transcriptional regulator</fullName>
    </submittedName>
</protein>
<reference evidence="7" key="1">
    <citation type="journal article" date="2019" name="Int. J. Syst. Evol. Microbiol.">
        <title>The Global Catalogue of Microorganisms (GCM) 10K type strain sequencing project: providing services to taxonomists for standard genome sequencing and annotation.</title>
        <authorList>
            <consortium name="The Broad Institute Genomics Platform"/>
            <consortium name="The Broad Institute Genome Sequencing Center for Infectious Disease"/>
            <person name="Wu L."/>
            <person name="Ma J."/>
        </authorList>
    </citation>
    <scope>NUCLEOTIDE SEQUENCE [LARGE SCALE GENOMIC DNA]</scope>
    <source>
        <strain evidence="7">JCM 16546</strain>
    </source>
</reference>
<dbReference type="SUPFAM" id="SSF48498">
    <property type="entry name" value="Tetracyclin repressor-like, C-terminal domain"/>
    <property type="match status" value="1"/>
</dbReference>
<name>A0ABP7BS83_9MICO</name>
<dbReference type="InterPro" id="IPR049445">
    <property type="entry name" value="TetR_SbtR-like_C"/>
</dbReference>
<dbReference type="EMBL" id="BAAAYV010000024">
    <property type="protein sequence ID" value="GAA3667073.1"/>
    <property type="molecule type" value="Genomic_DNA"/>
</dbReference>
<dbReference type="PROSITE" id="PS50977">
    <property type="entry name" value="HTH_TETR_2"/>
    <property type="match status" value="1"/>
</dbReference>
<feature type="DNA-binding region" description="H-T-H motif" evidence="4">
    <location>
        <begin position="35"/>
        <end position="54"/>
    </location>
</feature>
<evidence type="ECO:0000313" key="7">
    <source>
        <dbReference type="Proteomes" id="UP001410795"/>
    </source>
</evidence>
<evidence type="ECO:0000256" key="4">
    <source>
        <dbReference type="PROSITE-ProRule" id="PRU00335"/>
    </source>
</evidence>
<dbReference type="PRINTS" id="PR00455">
    <property type="entry name" value="HTHTETR"/>
</dbReference>
<evidence type="ECO:0000256" key="2">
    <source>
        <dbReference type="ARBA" id="ARBA00023125"/>
    </source>
</evidence>
<dbReference type="SUPFAM" id="SSF46689">
    <property type="entry name" value="Homeodomain-like"/>
    <property type="match status" value="1"/>
</dbReference>
<dbReference type="InterPro" id="IPR009057">
    <property type="entry name" value="Homeodomain-like_sf"/>
</dbReference>
<evidence type="ECO:0000256" key="3">
    <source>
        <dbReference type="ARBA" id="ARBA00023163"/>
    </source>
</evidence>
<evidence type="ECO:0000313" key="6">
    <source>
        <dbReference type="EMBL" id="GAA3667073.1"/>
    </source>
</evidence>
<dbReference type="InterPro" id="IPR023772">
    <property type="entry name" value="DNA-bd_HTH_TetR-type_CS"/>
</dbReference>
<dbReference type="InterPro" id="IPR050109">
    <property type="entry name" value="HTH-type_TetR-like_transc_reg"/>
</dbReference>
<dbReference type="PROSITE" id="PS01081">
    <property type="entry name" value="HTH_TETR_1"/>
    <property type="match status" value="1"/>
</dbReference>
<dbReference type="InterPro" id="IPR001647">
    <property type="entry name" value="HTH_TetR"/>
</dbReference>
<keyword evidence="2 4" id="KW-0238">DNA-binding</keyword>
<evidence type="ECO:0000259" key="5">
    <source>
        <dbReference type="PROSITE" id="PS50977"/>
    </source>
</evidence>
<dbReference type="Pfam" id="PF21597">
    <property type="entry name" value="TetR_C_43"/>
    <property type="match status" value="1"/>
</dbReference>
<proteinExistence type="predicted"/>
<keyword evidence="1" id="KW-0805">Transcription regulation</keyword>
<organism evidence="6 7">
    <name type="scientific">Microbacterium marinilacus</name>
    <dbReference type="NCBI Taxonomy" id="415209"/>
    <lineage>
        <taxon>Bacteria</taxon>
        <taxon>Bacillati</taxon>
        <taxon>Actinomycetota</taxon>
        <taxon>Actinomycetes</taxon>
        <taxon>Micrococcales</taxon>
        <taxon>Microbacteriaceae</taxon>
        <taxon>Microbacterium</taxon>
    </lineage>
</organism>
<comment type="caution">
    <text evidence="6">The sequence shown here is derived from an EMBL/GenBank/DDBJ whole genome shotgun (WGS) entry which is preliminary data.</text>
</comment>
<dbReference type="Gene3D" id="1.10.357.10">
    <property type="entry name" value="Tetracycline Repressor, domain 2"/>
    <property type="match status" value="1"/>
</dbReference>
<dbReference type="PANTHER" id="PTHR30055:SF234">
    <property type="entry name" value="HTH-TYPE TRANSCRIPTIONAL REGULATOR BETI"/>
    <property type="match status" value="1"/>
</dbReference>
<evidence type="ECO:0000256" key="1">
    <source>
        <dbReference type="ARBA" id="ARBA00023015"/>
    </source>
</evidence>
<keyword evidence="3" id="KW-0804">Transcription</keyword>
<accession>A0ABP7BS83</accession>
<dbReference type="RefSeq" id="WP_246604243.1">
    <property type="nucleotide sequence ID" value="NZ_JAIJZW010000020.1"/>
</dbReference>